<comment type="caution">
    <text evidence="4">The sequence shown here is derived from an EMBL/GenBank/DDBJ whole genome shotgun (WGS) entry which is preliminary data.</text>
</comment>
<dbReference type="InterPro" id="IPR051465">
    <property type="entry name" value="Cell_Envelope_Struct_Comp"/>
</dbReference>
<evidence type="ECO:0000259" key="3">
    <source>
        <dbReference type="PROSITE" id="PS51272"/>
    </source>
</evidence>
<name>A0ABV8B9B0_9BACI</name>
<feature type="chain" id="PRO_5046949347" evidence="2">
    <location>
        <begin position="23"/>
        <end position="255"/>
    </location>
</feature>
<gene>
    <name evidence="4" type="ORF">ACFOU2_24660</name>
</gene>
<dbReference type="Proteomes" id="UP001595752">
    <property type="component" value="Unassembled WGS sequence"/>
</dbReference>
<reference evidence="5" key="1">
    <citation type="journal article" date="2019" name="Int. J. Syst. Evol. Microbiol.">
        <title>The Global Catalogue of Microorganisms (GCM) 10K type strain sequencing project: providing services to taxonomists for standard genome sequencing and annotation.</title>
        <authorList>
            <consortium name="The Broad Institute Genomics Platform"/>
            <consortium name="The Broad Institute Genome Sequencing Center for Infectious Disease"/>
            <person name="Wu L."/>
            <person name="Ma J."/>
        </authorList>
    </citation>
    <scope>NUCLEOTIDE SEQUENCE [LARGE SCALE GENOMIC DNA]</scope>
    <source>
        <strain evidence="5">CCUG 61889</strain>
    </source>
</reference>
<sequence length="255" mass="28673">MKRKKWIVWSACCSLFALSACSAETAKQETKAAESVEVASVDWAEAEVGKVDAKANEVSAKADELKHEVDMLLAQQQNSLVFTDVPKSYWAYSNIMSLYEKGIIQGYPEEKKFYPERTITRYQAASMLIKAFNLPLSNSPSVFKDVPDTHPNVREVMTVYEAGFFKGSNGYFGLNDSMKRKHMALVLQRAFELKDNGTTVKDYADVSRDMEAYEAIKVISQYGIATGSNGYFKPEDPTKRSQFSAFVDRALKMQP</sequence>
<feature type="domain" description="SLH" evidence="3">
    <location>
        <begin position="199"/>
        <end position="255"/>
    </location>
</feature>
<evidence type="ECO:0000313" key="5">
    <source>
        <dbReference type="Proteomes" id="UP001595752"/>
    </source>
</evidence>
<keyword evidence="1 2" id="KW-0732">Signal</keyword>
<dbReference type="EMBL" id="JBHRZT010000073">
    <property type="protein sequence ID" value="MFC3886510.1"/>
    <property type="molecule type" value="Genomic_DNA"/>
</dbReference>
<dbReference type="RefSeq" id="WP_377918929.1">
    <property type="nucleotide sequence ID" value="NZ_JBHRZT010000073.1"/>
</dbReference>
<feature type="signal peptide" evidence="2">
    <location>
        <begin position="1"/>
        <end position="22"/>
    </location>
</feature>
<keyword evidence="5" id="KW-1185">Reference proteome</keyword>
<accession>A0ABV8B9B0</accession>
<organism evidence="4 5">
    <name type="scientific">Bacillus songklensis</name>
    <dbReference type="NCBI Taxonomy" id="1069116"/>
    <lineage>
        <taxon>Bacteria</taxon>
        <taxon>Bacillati</taxon>
        <taxon>Bacillota</taxon>
        <taxon>Bacilli</taxon>
        <taxon>Bacillales</taxon>
        <taxon>Bacillaceae</taxon>
        <taxon>Bacillus</taxon>
    </lineage>
</organism>
<dbReference type="PROSITE" id="PS51272">
    <property type="entry name" value="SLH"/>
    <property type="match status" value="2"/>
</dbReference>
<evidence type="ECO:0000256" key="2">
    <source>
        <dbReference type="SAM" id="SignalP"/>
    </source>
</evidence>
<dbReference type="PANTHER" id="PTHR43308">
    <property type="entry name" value="OUTER MEMBRANE PROTEIN ALPHA-RELATED"/>
    <property type="match status" value="1"/>
</dbReference>
<feature type="domain" description="SLH" evidence="3">
    <location>
        <begin position="78"/>
        <end position="142"/>
    </location>
</feature>
<proteinExistence type="predicted"/>
<dbReference type="PROSITE" id="PS51257">
    <property type="entry name" value="PROKAR_LIPOPROTEIN"/>
    <property type="match status" value="1"/>
</dbReference>
<evidence type="ECO:0000256" key="1">
    <source>
        <dbReference type="ARBA" id="ARBA00022729"/>
    </source>
</evidence>
<evidence type="ECO:0000313" key="4">
    <source>
        <dbReference type="EMBL" id="MFC3886510.1"/>
    </source>
</evidence>
<protein>
    <submittedName>
        <fullName evidence="4">S-layer homology domain-containing protein</fullName>
    </submittedName>
</protein>
<dbReference type="PANTHER" id="PTHR43308:SF5">
    <property type="entry name" value="S-LAYER PROTEIN _ PEPTIDOGLYCAN ENDO-BETA-N-ACETYLGLUCOSAMINIDASE"/>
    <property type="match status" value="1"/>
</dbReference>
<dbReference type="InterPro" id="IPR001119">
    <property type="entry name" value="SLH_dom"/>
</dbReference>
<dbReference type="Pfam" id="PF00395">
    <property type="entry name" value="SLH"/>
    <property type="match status" value="3"/>
</dbReference>